<evidence type="ECO:0000256" key="4">
    <source>
        <dbReference type="ARBA" id="ARBA00022801"/>
    </source>
</evidence>
<feature type="binding site" evidence="5">
    <location>
        <position position="8"/>
    </location>
    <ligand>
        <name>Mg(2+)</name>
        <dbReference type="ChEBI" id="CHEBI:18420"/>
    </ligand>
</feature>
<evidence type="ECO:0000259" key="6">
    <source>
        <dbReference type="Pfam" id="PF01850"/>
    </source>
</evidence>
<evidence type="ECO:0000256" key="1">
    <source>
        <dbReference type="ARBA" id="ARBA00022649"/>
    </source>
</evidence>
<evidence type="ECO:0000313" key="8">
    <source>
        <dbReference type="Proteomes" id="UP000036449"/>
    </source>
</evidence>
<comment type="caution">
    <text evidence="7">The sequence shown here is derived from an EMBL/GenBank/DDBJ whole genome shotgun (WGS) entry which is preliminary data.</text>
</comment>
<dbReference type="Proteomes" id="UP000036449">
    <property type="component" value="Unassembled WGS sequence"/>
</dbReference>
<dbReference type="Gene3D" id="3.40.50.1010">
    <property type="entry name" value="5'-nuclease"/>
    <property type="match status" value="1"/>
</dbReference>
<accession>A0A0J6TGB0</accession>
<evidence type="ECO:0000313" key="7">
    <source>
        <dbReference type="EMBL" id="KMO44967.1"/>
    </source>
</evidence>
<name>A0A0J6TGB0_9HYPH</name>
<proteinExistence type="inferred from homology"/>
<feature type="domain" description="PIN" evidence="6">
    <location>
        <begin position="6"/>
        <end position="119"/>
    </location>
</feature>
<feature type="binding site" evidence="5">
    <location>
        <position position="94"/>
    </location>
    <ligand>
        <name>Mg(2+)</name>
        <dbReference type="ChEBI" id="CHEBI:18420"/>
    </ligand>
</feature>
<dbReference type="GO" id="GO:0004540">
    <property type="term" value="F:RNA nuclease activity"/>
    <property type="evidence" value="ECO:0007669"/>
    <property type="project" value="InterPro"/>
</dbReference>
<keyword evidence="4 5" id="KW-0378">Hydrolase</keyword>
<dbReference type="GO" id="GO:0000287">
    <property type="term" value="F:magnesium ion binding"/>
    <property type="evidence" value="ECO:0007669"/>
    <property type="project" value="UniProtKB-UniRule"/>
</dbReference>
<comment type="function">
    <text evidence="5">Toxic component of a toxin-antitoxin (TA) system. An RNase.</text>
</comment>
<dbReference type="EMBL" id="LABZ01000003">
    <property type="protein sequence ID" value="KMO44967.1"/>
    <property type="molecule type" value="Genomic_DNA"/>
</dbReference>
<keyword evidence="2 5" id="KW-0540">Nuclease</keyword>
<dbReference type="AlphaFoldDB" id="A0A0J6TGB0"/>
<dbReference type="SUPFAM" id="SSF88723">
    <property type="entry name" value="PIN domain-like"/>
    <property type="match status" value="1"/>
</dbReference>
<dbReference type="InterPro" id="IPR029060">
    <property type="entry name" value="PIN-like_dom_sf"/>
</dbReference>
<protein>
    <recommendedName>
        <fullName evidence="5">Ribonuclease VapC</fullName>
        <shortName evidence="5">RNase VapC</shortName>
        <ecNumber evidence="5">3.1.-.-</ecNumber>
    </recommendedName>
    <alternativeName>
        <fullName evidence="5">Toxin VapC</fullName>
    </alternativeName>
</protein>
<dbReference type="GO" id="GO:0016787">
    <property type="term" value="F:hydrolase activity"/>
    <property type="evidence" value="ECO:0007669"/>
    <property type="project" value="UniProtKB-KW"/>
</dbReference>
<dbReference type="OrthoDB" id="286092at2"/>
<organism evidence="7 8">
    <name type="scientific">Methylobacterium tarhaniae</name>
    <dbReference type="NCBI Taxonomy" id="1187852"/>
    <lineage>
        <taxon>Bacteria</taxon>
        <taxon>Pseudomonadati</taxon>
        <taxon>Pseudomonadota</taxon>
        <taxon>Alphaproteobacteria</taxon>
        <taxon>Hyphomicrobiales</taxon>
        <taxon>Methylobacteriaceae</taxon>
        <taxon>Methylobacterium</taxon>
    </lineage>
</organism>
<evidence type="ECO:0000256" key="5">
    <source>
        <dbReference type="HAMAP-Rule" id="MF_00265"/>
    </source>
</evidence>
<reference evidence="7 8" key="1">
    <citation type="submission" date="2015-03" db="EMBL/GenBank/DDBJ databases">
        <title>Genome sequencing of Methylobacterium tarhaniae DSM 25844.</title>
        <authorList>
            <person name="Chaudhry V."/>
            <person name="Patil P.B."/>
        </authorList>
    </citation>
    <scope>NUCLEOTIDE SEQUENCE [LARGE SCALE GENOMIC DNA]</scope>
    <source>
        <strain evidence="7 8">DSM 25844</strain>
    </source>
</reference>
<dbReference type="PATRIC" id="fig|1187852.3.peg.4232"/>
<dbReference type="EC" id="3.1.-.-" evidence="5"/>
<dbReference type="RefSeq" id="WP_048448854.1">
    <property type="nucleotide sequence ID" value="NZ_LABZ01000003.1"/>
</dbReference>
<keyword evidence="8" id="KW-1185">Reference proteome</keyword>
<dbReference type="InterPro" id="IPR022907">
    <property type="entry name" value="VapC_family"/>
</dbReference>
<evidence type="ECO:0000256" key="2">
    <source>
        <dbReference type="ARBA" id="ARBA00022722"/>
    </source>
</evidence>
<dbReference type="HAMAP" id="MF_00265">
    <property type="entry name" value="VapC_Nob1"/>
    <property type="match status" value="1"/>
</dbReference>
<dbReference type="CDD" id="cd18682">
    <property type="entry name" value="PIN_VapC-like"/>
    <property type="match status" value="1"/>
</dbReference>
<gene>
    <name evidence="5" type="primary">vapC</name>
    <name evidence="7" type="ORF">VQ03_00315</name>
</gene>
<dbReference type="InterPro" id="IPR002716">
    <property type="entry name" value="PIN_dom"/>
</dbReference>
<keyword evidence="1 5" id="KW-1277">Toxin-antitoxin system</keyword>
<keyword evidence="5" id="KW-0800">Toxin</keyword>
<sequence length="130" mass="13781">MAVRYALDASALLCLFNQEEGQDRVRAALGEAVISAVNYSEVVAKLVERGGAAAAVGRALEHLHLTVVEFDRVQAVEAGALRKATRQAGLSFGDRACLALAKSRGLAALTTDQAWEQLDAEGVVSVEMVR</sequence>
<comment type="cofactor">
    <cofactor evidence="5">
        <name>Mg(2+)</name>
        <dbReference type="ChEBI" id="CHEBI:18420"/>
    </cofactor>
</comment>
<dbReference type="Pfam" id="PF01850">
    <property type="entry name" value="PIN"/>
    <property type="match status" value="1"/>
</dbReference>
<comment type="similarity">
    <text evidence="5">Belongs to the PINc/VapC protein family.</text>
</comment>
<keyword evidence="5" id="KW-0460">Magnesium</keyword>
<evidence type="ECO:0000256" key="3">
    <source>
        <dbReference type="ARBA" id="ARBA00022723"/>
    </source>
</evidence>
<dbReference type="GO" id="GO:0090729">
    <property type="term" value="F:toxin activity"/>
    <property type="evidence" value="ECO:0007669"/>
    <property type="project" value="UniProtKB-KW"/>
</dbReference>
<keyword evidence="3 5" id="KW-0479">Metal-binding</keyword>